<comment type="caution">
    <text evidence="1">The sequence shown here is derived from an EMBL/GenBank/DDBJ whole genome shotgun (WGS) entry which is preliminary data.</text>
</comment>
<dbReference type="Proteomes" id="UP000032142">
    <property type="component" value="Unassembled WGS sequence"/>
</dbReference>
<gene>
    <name evidence="1" type="ORF">F383_24296</name>
</gene>
<sequence length="17" mass="2084">MVLLTHTYWNQISMPSY</sequence>
<organism evidence="1 2">
    <name type="scientific">Gossypium arboreum</name>
    <name type="common">Tree cotton</name>
    <name type="synonym">Gossypium nanking</name>
    <dbReference type="NCBI Taxonomy" id="29729"/>
    <lineage>
        <taxon>Eukaryota</taxon>
        <taxon>Viridiplantae</taxon>
        <taxon>Streptophyta</taxon>
        <taxon>Embryophyta</taxon>
        <taxon>Tracheophyta</taxon>
        <taxon>Spermatophyta</taxon>
        <taxon>Magnoliopsida</taxon>
        <taxon>eudicotyledons</taxon>
        <taxon>Gunneridae</taxon>
        <taxon>Pentapetalae</taxon>
        <taxon>rosids</taxon>
        <taxon>malvids</taxon>
        <taxon>Malvales</taxon>
        <taxon>Malvaceae</taxon>
        <taxon>Malvoideae</taxon>
        <taxon>Gossypium</taxon>
    </lineage>
</organism>
<dbReference type="AlphaFoldDB" id="A0A0B0MR71"/>
<reference evidence="2" key="1">
    <citation type="submission" date="2014-09" db="EMBL/GenBank/DDBJ databases">
        <authorList>
            <person name="Mudge J."/>
            <person name="Ramaraj T."/>
            <person name="Lindquist I.E."/>
            <person name="Bharti A.K."/>
            <person name="Sundararajan A."/>
            <person name="Cameron C.T."/>
            <person name="Woodward J.E."/>
            <person name="May G.D."/>
            <person name="Brubaker C."/>
            <person name="Broadhvest J."/>
            <person name="Wilkins T.A."/>
        </authorList>
    </citation>
    <scope>NUCLEOTIDE SEQUENCE</scope>
    <source>
        <strain evidence="2">cv. AKA8401</strain>
    </source>
</reference>
<name>A0A0B0MR71_GOSAR</name>
<dbReference type="EMBL" id="JRRC01233737">
    <property type="protein sequence ID" value="KHG02004.1"/>
    <property type="molecule type" value="Genomic_DNA"/>
</dbReference>
<evidence type="ECO:0000313" key="2">
    <source>
        <dbReference type="Proteomes" id="UP000032142"/>
    </source>
</evidence>
<protein>
    <submittedName>
        <fullName evidence="1">Uncharacterized protein</fullName>
    </submittedName>
</protein>
<accession>A0A0B0MR71</accession>
<keyword evidence="2" id="KW-1185">Reference proteome</keyword>
<proteinExistence type="predicted"/>
<evidence type="ECO:0000313" key="1">
    <source>
        <dbReference type="EMBL" id="KHG02004.1"/>
    </source>
</evidence>